<reference evidence="5 6" key="1">
    <citation type="submission" date="2020-08" db="EMBL/GenBank/DDBJ databases">
        <title>Genomic Encyclopedia of Type Strains, Phase III (KMG-III): the genomes of soil and plant-associated and newly described type strains.</title>
        <authorList>
            <person name="Whitman W."/>
        </authorList>
    </citation>
    <scope>NUCLEOTIDE SEQUENCE [LARGE SCALE GENOMIC DNA]</scope>
    <source>
        <strain evidence="5 6">CECT 4462</strain>
    </source>
</reference>
<name>A0A839SZ09_AZOMA</name>
<evidence type="ECO:0000256" key="1">
    <source>
        <dbReference type="ARBA" id="ARBA00009075"/>
    </source>
</evidence>
<keyword evidence="3" id="KW-0732">Signal</keyword>
<dbReference type="GO" id="GO:0015288">
    <property type="term" value="F:porin activity"/>
    <property type="evidence" value="ECO:0007669"/>
    <property type="project" value="TreeGrafter"/>
</dbReference>
<feature type="compositionally biased region" description="Polar residues" evidence="4">
    <location>
        <begin position="193"/>
        <end position="207"/>
    </location>
</feature>
<comment type="similarity">
    <text evidence="1">Belongs to the outer membrane porin (Opr) (TC 1.B.25) family.</text>
</comment>
<dbReference type="RefSeq" id="WP_183164899.1">
    <property type="nucleotide sequence ID" value="NZ_JACHXI010000001.1"/>
</dbReference>
<dbReference type="InterPro" id="IPR023614">
    <property type="entry name" value="Porin_dom_sf"/>
</dbReference>
<sequence>MKKAFSAFAMATGALGQLLSGEASAEFLKDSKLSLSTRNFYYNQDTRNENGLSNTPRFDEWGQAFTVDYRSGFTEGKVGFGLDLLGLYGIRLDDGGRAGKPGEDRQPGSVFPLESNGKATRGFGRLGVTAKMRFSNTLVQYGTLKPKLPVVIANDGRLLPQTYEGGQVTVNEIKDLTFIAGKLEHSSERNSSNRDSLSIEGSNNRSNSLHQESNEFYYGGFDYKPMKNLLAQYYYGELKDFYKQHFFGLIHDLALPAGSLKTDLRYFYSESDGENSSRSGRAEGYRAAGYWGTGDSHRYEVDNKLWSAMFTYSLGGHQIGAGYQKITGKSDFPHLNQGGGRVLYLITDAQMHKFHNSGENTWVAKYAYDFAAIGVPGLKASLTYLSGDDIDDSGSDKKEWERDTRLDYVFQDGMLKGLGLTWMYGVWRGNDTNPGSRDKDENRLIANYTLPIF</sequence>
<dbReference type="Gene3D" id="2.40.160.10">
    <property type="entry name" value="Porin"/>
    <property type="match status" value="1"/>
</dbReference>
<dbReference type="InterPro" id="IPR005318">
    <property type="entry name" value="OM_porin_bac"/>
</dbReference>
<evidence type="ECO:0000256" key="3">
    <source>
        <dbReference type="ARBA" id="ARBA00022729"/>
    </source>
</evidence>
<evidence type="ECO:0000256" key="4">
    <source>
        <dbReference type="SAM" id="MobiDB-lite"/>
    </source>
</evidence>
<keyword evidence="6" id="KW-1185">Reference proteome</keyword>
<dbReference type="PANTHER" id="PTHR34596:SF2">
    <property type="entry name" value="CHITOPORIN"/>
    <property type="match status" value="1"/>
</dbReference>
<accession>A0A839SZ09</accession>
<proteinExistence type="inferred from homology"/>
<evidence type="ECO:0000313" key="6">
    <source>
        <dbReference type="Proteomes" id="UP000549250"/>
    </source>
</evidence>
<dbReference type="Proteomes" id="UP000549250">
    <property type="component" value="Unassembled WGS sequence"/>
</dbReference>
<evidence type="ECO:0000313" key="5">
    <source>
        <dbReference type="EMBL" id="MBB3101929.1"/>
    </source>
</evidence>
<dbReference type="PANTHER" id="PTHR34596">
    <property type="entry name" value="CHITOPORIN"/>
    <property type="match status" value="1"/>
</dbReference>
<keyword evidence="2" id="KW-0813">Transport</keyword>
<protein>
    <submittedName>
        <fullName evidence="5">Uncharacterized protein</fullName>
    </submittedName>
</protein>
<evidence type="ECO:0000256" key="2">
    <source>
        <dbReference type="ARBA" id="ARBA00022448"/>
    </source>
</evidence>
<dbReference type="GO" id="GO:0016020">
    <property type="term" value="C:membrane"/>
    <property type="evidence" value="ECO:0007669"/>
    <property type="project" value="InterPro"/>
</dbReference>
<dbReference type="EMBL" id="JACHXI010000001">
    <property type="protein sequence ID" value="MBB3101929.1"/>
    <property type="molecule type" value="Genomic_DNA"/>
</dbReference>
<organism evidence="5 6">
    <name type="scientific">Azomonas macrocytogenes</name>
    <name type="common">Azotobacter macrocytogenes</name>
    <dbReference type="NCBI Taxonomy" id="69962"/>
    <lineage>
        <taxon>Bacteria</taxon>
        <taxon>Pseudomonadati</taxon>
        <taxon>Pseudomonadota</taxon>
        <taxon>Gammaproteobacteria</taxon>
        <taxon>Pseudomonadales</taxon>
        <taxon>Pseudomonadaceae</taxon>
        <taxon>Azomonas</taxon>
    </lineage>
</organism>
<comment type="caution">
    <text evidence="5">The sequence shown here is derived from an EMBL/GenBank/DDBJ whole genome shotgun (WGS) entry which is preliminary data.</text>
</comment>
<feature type="region of interest" description="Disordered" evidence="4">
    <location>
        <begin position="187"/>
        <end position="207"/>
    </location>
</feature>
<gene>
    <name evidence="5" type="ORF">FHR87_000289</name>
</gene>
<dbReference type="Pfam" id="PF03573">
    <property type="entry name" value="OprD"/>
    <property type="match status" value="1"/>
</dbReference>
<dbReference type="AlphaFoldDB" id="A0A839SZ09"/>